<keyword evidence="3" id="KW-1185">Reference proteome</keyword>
<proteinExistence type="predicted"/>
<dbReference type="RefSeq" id="WP_270005437.1">
    <property type="nucleotide sequence ID" value="NZ_JAPFGC010000002.1"/>
</dbReference>
<evidence type="ECO:0000259" key="1">
    <source>
        <dbReference type="Pfam" id="PF21837"/>
    </source>
</evidence>
<dbReference type="Pfam" id="PF21837">
    <property type="entry name" value="DUF6896"/>
    <property type="match status" value="1"/>
</dbReference>
<evidence type="ECO:0000313" key="3">
    <source>
        <dbReference type="Proteomes" id="UP001149142"/>
    </source>
</evidence>
<accession>A0ABT4RZY2</accession>
<sequence length="252" mass="29632">MPSLERIKSIPRERTLKLIFENELKSKREKIGENLKKELLGFQVGIHTIQPEIYVAKLITDEEIESNQDFFEQCAKDYRQLGKELLFKLVNKLNLKLNEDFPLGTFNILKSGKKQIGKVENWKYFVHGFHCGFENITTGQIIEVPLVFGLEFGDLDPYFFTKYIKSTPSYKPLPVDIYEDYADGVRIIEKMISLGKFERIDSNIGNHYGIVVTDREKVNIKSCEELDEQYKKQNRQMKNSKFNIWKYLELKK</sequence>
<organism evidence="2 3">
    <name type="scientific">Mesoflavibacter profundi</name>
    <dbReference type="NCBI Taxonomy" id="2708110"/>
    <lineage>
        <taxon>Bacteria</taxon>
        <taxon>Pseudomonadati</taxon>
        <taxon>Bacteroidota</taxon>
        <taxon>Flavobacteriia</taxon>
        <taxon>Flavobacteriales</taxon>
        <taxon>Flavobacteriaceae</taxon>
        <taxon>Mesoflavibacter</taxon>
    </lineage>
</organism>
<evidence type="ECO:0000313" key="2">
    <source>
        <dbReference type="EMBL" id="MDA0177387.1"/>
    </source>
</evidence>
<reference evidence="2" key="1">
    <citation type="submission" date="2022-11" db="EMBL/GenBank/DDBJ databases">
        <title>Refractory cell wall polysaccharides provide important carbon source for microbial heterotrophs in the hadal ocean.</title>
        <authorList>
            <person name="Zhu X."/>
        </authorList>
    </citation>
    <scope>NUCLEOTIDE SEQUENCE</scope>
    <source>
        <strain evidence="2">MTRN7</strain>
    </source>
</reference>
<dbReference type="InterPro" id="IPR054191">
    <property type="entry name" value="DUF6896"/>
</dbReference>
<name>A0ABT4RZY2_9FLAO</name>
<protein>
    <recommendedName>
        <fullName evidence="1">DUF6896 domain-containing protein</fullName>
    </recommendedName>
</protein>
<comment type="caution">
    <text evidence="2">The sequence shown here is derived from an EMBL/GenBank/DDBJ whole genome shotgun (WGS) entry which is preliminary data.</text>
</comment>
<dbReference type="Proteomes" id="UP001149142">
    <property type="component" value="Unassembled WGS sequence"/>
</dbReference>
<gene>
    <name evidence="2" type="ORF">OOZ35_07790</name>
</gene>
<dbReference type="EMBL" id="JAPFGC010000002">
    <property type="protein sequence ID" value="MDA0177387.1"/>
    <property type="molecule type" value="Genomic_DNA"/>
</dbReference>
<feature type="domain" description="DUF6896" evidence="1">
    <location>
        <begin position="71"/>
        <end position="200"/>
    </location>
</feature>